<evidence type="ECO:0000313" key="1">
    <source>
        <dbReference type="EMBL" id="MDT0608913.1"/>
    </source>
</evidence>
<reference evidence="1" key="1">
    <citation type="submission" date="2024-05" db="EMBL/GenBank/DDBJ databases">
        <title>30 novel species of actinomycetes from the DSMZ collection.</title>
        <authorList>
            <person name="Nouioui I."/>
        </authorList>
    </citation>
    <scope>NUCLEOTIDE SEQUENCE</scope>
    <source>
        <strain evidence="1">DSM 40712</strain>
    </source>
</reference>
<name>A0ABU3AG47_9ACTN</name>
<keyword evidence="2" id="KW-1185">Reference proteome</keyword>
<organism evidence="1 2">
    <name type="scientific">Streptomyces lancefieldiae</name>
    <dbReference type="NCBI Taxonomy" id="3075520"/>
    <lineage>
        <taxon>Bacteria</taxon>
        <taxon>Bacillati</taxon>
        <taxon>Actinomycetota</taxon>
        <taxon>Actinomycetes</taxon>
        <taxon>Kitasatosporales</taxon>
        <taxon>Streptomycetaceae</taxon>
        <taxon>Streptomyces</taxon>
    </lineage>
</organism>
<proteinExistence type="predicted"/>
<dbReference type="Proteomes" id="UP001180724">
    <property type="component" value="Unassembled WGS sequence"/>
</dbReference>
<dbReference type="EMBL" id="JAVRFH010000001">
    <property type="protein sequence ID" value="MDT0608913.1"/>
    <property type="molecule type" value="Genomic_DNA"/>
</dbReference>
<comment type="caution">
    <text evidence="1">The sequence shown here is derived from an EMBL/GenBank/DDBJ whole genome shotgun (WGS) entry which is preliminary data.</text>
</comment>
<sequence>MIRRLLRRLFPGRAQGGNLPAYRPRLGEQLVMLSPGRRIDDPDEAEVLGVTATASRLRRGR</sequence>
<protein>
    <submittedName>
        <fullName evidence="1">Uncharacterized protein</fullName>
    </submittedName>
</protein>
<gene>
    <name evidence="1" type="ORF">RM812_01425</name>
</gene>
<dbReference type="RefSeq" id="WP_311570502.1">
    <property type="nucleotide sequence ID" value="NZ_JAVRFH010000001.1"/>
</dbReference>
<evidence type="ECO:0000313" key="2">
    <source>
        <dbReference type="Proteomes" id="UP001180724"/>
    </source>
</evidence>
<accession>A0ABU3AG47</accession>